<dbReference type="GO" id="GO:0044183">
    <property type="term" value="F:protein folding chaperone"/>
    <property type="evidence" value="ECO:0007669"/>
    <property type="project" value="InterPro"/>
</dbReference>
<dbReference type="SUPFAM" id="SSF50129">
    <property type="entry name" value="GroES-like"/>
    <property type="match status" value="1"/>
</dbReference>
<evidence type="ECO:0000256" key="1">
    <source>
        <dbReference type="ARBA" id="ARBA00023186"/>
    </source>
</evidence>
<name>A0A221S4M0_9VIRU</name>
<dbReference type="InterPro" id="IPR011032">
    <property type="entry name" value="GroES-like_sf"/>
</dbReference>
<accession>A0A221S4M0</accession>
<sequence>MQTPAGLGATAEVFKDTAITKDQIAETILHWDVEASGQRLFVAPLITNRTEGGIYIPDEANNGQHDGVVVSAGPLAYINDQEPTDKDGNPVDPKWLSPDDLDCATRRFLKPGDIIHFGRWSGSTVERANTVRKGMRKLMVMNADDVVGRPIIQEDSDA</sequence>
<gene>
    <name evidence="2" type="primary">groES</name>
</gene>
<evidence type="ECO:0000313" key="2">
    <source>
        <dbReference type="EMBL" id="ASN63745.1"/>
    </source>
</evidence>
<dbReference type="GO" id="GO:0005524">
    <property type="term" value="F:ATP binding"/>
    <property type="evidence" value="ECO:0007669"/>
    <property type="project" value="InterPro"/>
</dbReference>
<dbReference type="Gene3D" id="2.30.33.40">
    <property type="entry name" value="GroES chaperonin"/>
    <property type="match status" value="1"/>
</dbReference>
<dbReference type="EMBL" id="KU971151">
    <property type="protein sequence ID" value="ASN63745.1"/>
    <property type="molecule type" value="Genomic_DNA"/>
</dbReference>
<proteinExistence type="predicted"/>
<dbReference type="InterPro" id="IPR020818">
    <property type="entry name" value="Chaperonin_GroES"/>
</dbReference>
<dbReference type="CDD" id="cd00320">
    <property type="entry name" value="cpn10"/>
    <property type="match status" value="1"/>
</dbReference>
<reference evidence="2" key="1">
    <citation type="submission" date="2016-03" db="EMBL/GenBank/DDBJ databases">
        <title>Novel chaperonins are prevalent in the virioplankton and link to viral biology and ecology.</title>
        <authorList>
            <person name="Marine R.L."/>
            <person name="Nasko D.J."/>
            <person name="Polson S.W."/>
            <person name="Wommack K.E."/>
        </authorList>
    </citation>
    <scope>NUCLEOTIDE SEQUENCE</scope>
</reference>
<protein>
    <submittedName>
        <fullName evidence="2">Co-chaperonin GroES</fullName>
    </submittedName>
</protein>
<dbReference type="Pfam" id="PF00166">
    <property type="entry name" value="Cpn10"/>
    <property type="match status" value="1"/>
</dbReference>
<dbReference type="InterPro" id="IPR037124">
    <property type="entry name" value="Chaperonin_GroES_sf"/>
</dbReference>
<organism evidence="2">
    <name type="scientific">uncultured virus</name>
    <dbReference type="NCBI Taxonomy" id="340016"/>
    <lineage>
        <taxon>Viruses</taxon>
        <taxon>environmental samples</taxon>
    </lineage>
</organism>
<keyword evidence="1" id="KW-0143">Chaperone</keyword>